<feature type="domain" description="Luciferase-like" evidence="4">
    <location>
        <begin position="40"/>
        <end position="277"/>
    </location>
</feature>
<dbReference type="PANTHER" id="PTHR30137:SF8">
    <property type="entry name" value="BLR5498 PROTEIN"/>
    <property type="match status" value="1"/>
</dbReference>
<evidence type="ECO:0000256" key="2">
    <source>
        <dbReference type="ARBA" id="ARBA00023033"/>
    </source>
</evidence>
<keyword evidence="2" id="KW-0503">Monooxygenase</keyword>
<dbReference type="AlphaFoldDB" id="D5MRI1"/>
<sequence length="373" mass="41335">MPPRPGVARTRRPPVPRRCGARKRSRRRPCVTAHNWEWSMKVGLLFDARNPEGWQRPWADHYAQILELCEEAELHGADGVWFTEHHLFSDGYLPQPLTLAAAAAARTRRVRIGTSILQPALRVPAQLAEEAAVVDLISGGRLELGVGAGYRVPEYELFGANINTRFRRTEAHIVEMRRLWEERGVTPLPIQDPVPLWGGFYGPRGARMAGRLGIGLLHINPTMFEHYRQGLAEGGHPPETARVGDLVPIILADDPDAAWPRVAPYLAHQMNSYRQASVEGTDTPPPPLIRAEELRNRDPDGPWGMLEILTPQDAATRITELTRGLPVTQLIFWASVAGMPDDLVVRNIELISHALPPLLREAAEVGADAPAGV</sequence>
<dbReference type="InterPro" id="IPR050766">
    <property type="entry name" value="Bact_Lucif_Oxidored"/>
</dbReference>
<dbReference type="SUPFAM" id="SSF51679">
    <property type="entry name" value="Bacterial luciferase-like"/>
    <property type="match status" value="1"/>
</dbReference>
<feature type="compositionally biased region" description="Basic residues" evidence="3">
    <location>
        <begin position="9"/>
        <end position="26"/>
    </location>
</feature>
<protein>
    <submittedName>
        <fullName evidence="5">Putative oxygenase</fullName>
    </submittedName>
</protein>
<keyword evidence="1" id="KW-0560">Oxidoreductase</keyword>
<feature type="region of interest" description="Disordered" evidence="3">
    <location>
        <begin position="1"/>
        <end position="26"/>
    </location>
</feature>
<evidence type="ECO:0000256" key="1">
    <source>
        <dbReference type="ARBA" id="ARBA00023002"/>
    </source>
</evidence>
<evidence type="ECO:0000313" key="5">
    <source>
        <dbReference type="EMBL" id="BAJ07847.1"/>
    </source>
</evidence>
<dbReference type="GO" id="GO:0005829">
    <property type="term" value="C:cytosol"/>
    <property type="evidence" value="ECO:0007669"/>
    <property type="project" value="TreeGrafter"/>
</dbReference>
<dbReference type="InterPro" id="IPR036661">
    <property type="entry name" value="Luciferase-like_sf"/>
</dbReference>
<dbReference type="EMBL" id="AB524586">
    <property type="protein sequence ID" value="BAJ07847.1"/>
    <property type="molecule type" value="Genomic_DNA"/>
</dbReference>
<reference evidence="5" key="1">
    <citation type="journal article" date="2010" name="Appl. Environ. Microbiol.">
        <title>Cloning and characterization of a gene cluster for hatomarubigin biosynthesis in Streptomyces sp. strain 2238-SVT4.</title>
        <authorList>
            <person name="Kawasaki T."/>
            <person name="Hirashima R."/>
            <person name="Maruta T."/>
            <person name="Sato H."/>
            <person name="Maeda A."/>
            <person name="Yamada Y."/>
            <person name="Takeda M."/>
            <person name="Hayakawa Y."/>
        </authorList>
    </citation>
    <scope>NUCLEOTIDE SEQUENCE</scope>
    <source>
        <strain evidence="5">2238-SVT4</strain>
    </source>
</reference>
<dbReference type="GO" id="GO:0016705">
    <property type="term" value="F:oxidoreductase activity, acting on paired donors, with incorporation or reduction of molecular oxygen"/>
    <property type="evidence" value="ECO:0007669"/>
    <property type="project" value="InterPro"/>
</dbReference>
<name>D5MRI1_9ACTN</name>
<dbReference type="PANTHER" id="PTHR30137">
    <property type="entry name" value="LUCIFERASE-LIKE MONOOXYGENASE"/>
    <property type="match status" value="1"/>
</dbReference>
<evidence type="ECO:0000259" key="4">
    <source>
        <dbReference type="Pfam" id="PF00296"/>
    </source>
</evidence>
<dbReference type="Pfam" id="PF00296">
    <property type="entry name" value="Bac_luciferase"/>
    <property type="match status" value="1"/>
</dbReference>
<gene>
    <name evidence="5" type="primary">hrbH</name>
</gene>
<dbReference type="GO" id="GO:0004497">
    <property type="term" value="F:monooxygenase activity"/>
    <property type="evidence" value="ECO:0007669"/>
    <property type="project" value="UniProtKB-KW"/>
</dbReference>
<organism evidence="5">
    <name type="scientific">Streptomyces sp. 2238-SVT4</name>
    <dbReference type="NCBI Taxonomy" id="681626"/>
    <lineage>
        <taxon>Bacteria</taxon>
        <taxon>Bacillati</taxon>
        <taxon>Actinomycetota</taxon>
        <taxon>Actinomycetes</taxon>
        <taxon>Kitasatosporales</taxon>
        <taxon>Streptomycetaceae</taxon>
        <taxon>Streptomyces</taxon>
    </lineage>
</organism>
<dbReference type="CDD" id="cd01097">
    <property type="entry name" value="Tetrahydromethanopterin_reductase"/>
    <property type="match status" value="1"/>
</dbReference>
<accession>D5MRI1</accession>
<evidence type="ECO:0000256" key="3">
    <source>
        <dbReference type="SAM" id="MobiDB-lite"/>
    </source>
</evidence>
<dbReference type="Gene3D" id="3.20.20.30">
    <property type="entry name" value="Luciferase-like domain"/>
    <property type="match status" value="1"/>
</dbReference>
<dbReference type="InterPro" id="IPR011251">
    <property type="entry name" value="Luciferase-like_dom"/>
</dbReference>
<proteinExistence type="predicted"/>